<dbReference type="InterPro" id="IPR036390">
    <property type="entry name" value="WH_DNA-bd_sf"/>
</dbReference>
<dbReference type="InterPro" id="IPR023187">
    <property type="entry name" value="Tscrpt_reg_MarR-type_CS"/>
</dbReference>
<name>A0A402B0N9_9CHLR</name>
<proteinExistence type="predicted"/>
<evidence type="ECO:0000256" key="1">
    <source>
        <dbReference type="ARBA" id="ARBA00023015"/>
    </source>
</evidence>
<dbReference type="SMART" id="SM00347">
    <property type="entry name" value="HTH_MARR"/>
    <property type="match status" value="1"/>
</dbReference>
<evidence type="ECO:0000313" key="5">
    <source>
        <dbReference type="EMBL" id="GCE24925.1"/>
    </source>
</evidence>
<gene>
    <name evidence="5" type="ORF">KDA_04090</name>
</gene>
<feature type="domain" description="HTH marR-type" evidence="4">
    <location>
        <begin position="1"/>
        <end position="90"/>
    </location>
</feature>
<dbReference type="Pfam" id="PF01047">
    <property type="entry name" value="MarR"/>
    <property type="match status" value="1"/>
</dbReference>
<evidence type="ECO:0000259" key="4">
    <source>
        <dbReference type="PROSITE" id="PS50995"/>
    </source>
</evidence>
<sequence length="90" mass="10072">MRMTMVRRTSTSVTSRQLEVLSFLSRREHWLVGEVASELGVSSAAATKAIARLERKGLVTRSVDMMDRRCVNVRITRAGSDAVRHIARSV</sequence>
<dbReference type="Gene3D" id="1.10.10.10">
    <property type="entry name" value="Winged helix-like DNA-binding domain superfamily/Winged helix DNA-binding domain"/>
    <property type="match status" value="1"/>
</dbReference>
<comment type="caution">
    <text evidence="5">The sequence shown here is derived from an EMBL/GenBank/DDBJ whole genome shotgun (WGS) entry which is preliminary data.</text>
</comment>
<dbReference type="AlphaFoldDB" id="A0A402B0N9"/>
<dbReference type="OrthoDB" id="9799747at2"/>
<dbReference type="PROSITE" id="PS50995">
    <property type="entry name" value="HTH_MARR_2"/>
    <property type="match status" value="1"/>
</dbReference>
<dbReference type="PANTHER" id="PTHR42756">
    <property type="entry name" value="TRANSCRIPTIONAL REGULATOR, MARR"/>
    <property type="match status" value="1"/>
</dbReference>
<dbReference type="PROSITE" id="PS01117">
    <property type="entry name" value="HTH_MARR_1"/>
    <property type="match status" value="1"/>
</dbReference>
<keyword evidence="2" id="KW-0238">DNA-binding</keyword>
<accession>A0A402B0N9</accession>
<dbReference type="GO" id="GO:0003700">
    <property type="term" value="F:DNA-binding transcription factor activity"/>
    <property type="evidence" value="ECO:0007669"/>
    <property type="project" value="InterPro"/>
</dbReference>
<dbReference type="SUPFAM" id="SSF46785">
    <property type="entry name" value="Winged helix' DNA-binding domain"/>
    <property type="match status" value="1"/>
</dbReference>
<dbReference type="Proteomes" id="UP000287171">
    <property type="component" value="Unassembled WGS sequence"/>
</dbReference>
<dbReference type="InterPro" id="IPR000835">
    <property type="entry name" value="HTH_MarR-typ"/>
</dbReference>
<evidence type="ECO:0000256" key="3">
    <source>
        <dbReference type="ARBA" id="ARBA00023163"/>
    </source>
</evidence>
<keyword evidence="1" id="KW-0805">Transcription regulation</keyword>
<evidence type="ECO:0000256" key="2">
    <source>
        <dbReference type="ARBA" id="ARBA00023125"/>
    </source>
</evidence>
<evidence type="ECO:0000313" key="6">
    <source>
        <dbReference type="Proteomes" id="UP000287171"/>
    </source>
</evidence>
<dbReference type="InterPro" id="IPR036388">
    <property type="entry name" value="WH-like_DNA-bd_sf"/>
</dbReference>
<organism evidence="5 6">
    <name type="scientific">Dictyobacter alpinus</name>
    <dbReference type="NCBI Taxonomy" id="2014873"/>
    <lineage>
        <taxon>Bacteria</taxon>
        <taxon>Bacillati</taxon>
        <taxon>Chloroflexota</taxon>
        <taxon>Ktedonobacteria</taxon>
        <taxon>Ktedonobacterales</taxon>
        <taxon>Dictyobacteraceae</taxon>
        <taxon>Dictyobacter</taxon>
    </lineage>
</organism>
<dbReference type="GO" id="GO:0003677">
    <property type="term" value="F:DNA binding"/>
    <property type="evidence" value="ECO:0007669"/>
    <property type="project" value="UniProtKB-KW"/>
</dbReference>
<reference evidence="6" key="1">
    <citation type="submission" date="2018-12" db="EMBL/GenBank/DDBJ databases">
        <title>Tengunoibacter tsumagoiensis gen. nov., sp. nov., Dictyobacter kobayashii sp. nov., D. alpinus sp. nov., and D. joshuensis sp. nov. and description of Dictyobacteraceae fam. nov. within the order Ktedonobacterales isolated from Tengu-no-mugimeshi.</title>
        <authorList>
            <person name="Wang C.M."/>
            <person name="Zheng Y."/>
            <person name="Sakai Y."/>
            <person name="Toyoda A."/>
            <person name="Minakuchi Y."/>
            <person name="Abe K."/>
            <person name="Yokota A."/>
            <person name="Yabe S."/>
        </authorList>
    </citation>
    <scope>NUCLEOTIDE SEQUENCE [LARGE SCALE GENOMIC DNA]</scope>
    <source>
        <strain evidence="6">Uno16</strain>
    </source>
</reference>
<keyword evidence="6" id="KW-1185">Reference proteome</keyword>
<keyword evidence="3" id="KW-0804">Transcription</keyword>
<dbReference type="PANTHER" id="PTHR42756:SF1">
    <property type="entry name" value="TRANSCRIPTIONAL REPRESSOR OF EMRAB OPERON"/>
    <property type="match status" value="1"/>
</dbReference>
<protein>
    <recommendedName>
        <fullName evidence="4">HTH marR-type domain-containing protein</fullName>
    </recommendedName>
</protein>
<dbReference type="EMBL" id="BIFT01000001">
    <property type="protein sequence ID" value="GCE24925.1"/>
    <property type="molecule type" value="Genomic_DNA"/>
</dbReference>